<accession>A0A4T0JD82</accession>
<dbReference type="PROSITE" id="PS51299">
    <property type="entry name" value="HTH_APSES"/>
    <property type="match status" value="1"/>
</dbReference>
<evidence type="ECO:0000313" key="3">
    <source>
        <dbReference type="EMBL" id="TIB40357.1"/>
    </source>
</evidence>
<dbReference type="Gene3D" id="3.10.260.10">
    <property type="entry name" value="Transcription regulator HTH, APSES-type DNA-binding domain"/>
    <property type="match status" value="1"/>
</dbReference>
<dbReference type="Proteomes" id="UP000310689">
    <property type="component" value="Unassembled WGS sequence"/>
</dbReference>
<reference evidence="3 4" key="1">
    <citation type="submission" date="2019-03" db="EMBL/GenBank/DDBJ databases">
        <title>Sequencing 23 genomes of Wallemia ichthyophaga.</title>
        <authorList>
            <person name="Gostincar C."/>
        </authorList>
    </citation>
    <scope>NUCLEOTIDE SEQUENCE [LARGE SCALE GENOMIC DNA]</scope>
    <source>
        <strain evidence="3 4">EXF-6200</strain>
    </source>
</reference>
<proteinExistence type="predicted"/>
<organism evidence="3 4">
    <name type="scientific">Wallemia ichthyophaga</name>
    <dbReference type="NCBI Taxonomy" id="245174"/>
    <lineage>
        <taxon>Eukaryota</taxon>
        <taxon>Fungi</taxon>
        <taxon>Dikarya</taxon>
        <taxon>Basidiomycota</taxon>
        <taxon>Wallemiomycotina</taxon>
        <taxon>Wallemiomycetes</taxon>
        <taxon>Wallemiales</taxon>
        <taxon>Wallemiaceae</taxon>
        <taxon>Wallemia</taxon>
    </lineage>
</organism>
<feature type="domain" description="HTH APSES-type" evidence="2">
    <location>
        <begin position="26"/>
        <end position="145"/>
    </location>
</feature>
<evidence type="ECO:0000313" key="4">
    <source>
        <dbReference type="Proteomes" id="UP000310689"/>
    </source>
</evidence>
<feature type="compositionally biased region" description="Polar residues" evidence="1">
    <location>
        <begin position="196"/>
        <end position="207"/>
    </location>
</feature>
<dbReference type="PANTHER" id="PTHR38044:SF1">
    <property type="entry name" value="BOUQUET FORMATION PROTEIN 4"/>
    <property type="match status" value="1"/>
</dbReference>
<dbReference type="GO" id="GO:1990862">
    <property type="term" value="C:nuclear membrane complex Bqt3-Bqt4"/>
    <property type="evidence" value="ECO:0007669"/>
    <property type="project" value="InterPro"/>
</dbReference>
<gene>
    <name evidence="3" type="ORF">E3P86_00719</name>
</gene>
<name>A0A4T0JD82_WALIC</name>
<comment type="caution">
    <text evidence="3">The sequence shown here is derived from an EMBL/GenBank/DDBJ whole genome shotgun (WGS) entry which is preliminary data.</text>
</comment>
<feature type="compositionally biased region" description="Low complexity" evidence="1">
    <location>
        <begin position="250"/>
        <end position="269"/>
    </location>
</feature>
<dbReference type="GO" id="GO:0044820">
    <property type="term" value="P:mitotic telomere tethering at nuclear periphery"/>
    <property type="evidence" value="ECO:0007669"/>
    <property type="project" value="TreeGrafter"/>
</dbReference>
<dbReference type="InterPro" id="IPR003163">
    <property type="entry name" value="Tscrpt_reg_HTH_APSES-type"/>
</dbReference>
<dbReference type="SUPFAM" id="SSF54616">
    <property type="entry name" value="DNA-binding domain of Mlu1-box binding protein MBP1"/>
    <property type="match status" value="1"/>
</dbReference>
<protein>
    <recommendedName>
        <fullName evidence="2">HTH APSES-type domain-containing protein</fullName>
    </recommendedName>
</protein>
<dbReference type="GO" id="GO:0070197">
    <property type="term" value="P:meiotic attachment of telomere to nuclear envelope"/>
    <property type="evidence" value="ECO:0007669"/>
    <property type="project" value="InterPro"/>
</dbReference>
<evidence type="ECO:0000256" key="1">
    <source>
        <dbReference type="SAM" id="MobiDB-lite"/>
    </source>
</evidence>
<feature type="compositionally biased region" description="Basic residues" evidence="1">
    <location>
        <begin position="270"/>
        <end position="280"/>
    </location>
</feature>
<evidence type="ECO:0000259" key="2">
    <source>
        <dbReference type="PROSITE" id="PS51299"/>
    </source>
</evidence>
<dbReference type="InterPro" id="IPR037548">
    <property type="entry name" value="Bqt4"/>
</dbReference>
<dbReference type="EMBL" id="SPOI01000017">
    <property type="protein sequence ID" value="TIB40357.1"/>
    <property type="molecule type" value="Genomic_DNA"/>
</dbReference>
<feature type="region of interest" description="Disordered" evidence="1">
    <location>
        <begin position="144"/>
        <end position="287"/>
    </location>
</feature>
<feature type="region of interest" description="Disordered" evidence="1">
    <location>
        <begin position="322"/>
        <end position="381"/>
    </location>
</feature>
<dbReference type="PANTHER" id="PTHR38044">
    <property type="entry name" value="BOUQUET FORMATION PROTEIN 4"/>
    <property type="match status" value="1"/>
</dbReference>
<sequence length="419" mass="46592">MTAPVLPNHFNDLLDISEVPTPKWQQITRDDRPITIARLKLPHPREKHTFVLRRYDCNGISFGSLFKAAFPYATDEEEKNEFDYVKKNYDVMLVPTEEYRDTKLAKLAGFWIPIEVAQKLGKRYAMEDFLEALIKADKPDLTDFKKRSSNRQASEDAKSSPAKAQASLESPAKSATKIPTPTKNPAPRRSARHQSRSPSPSPLTHNLTPGKKKAKKAPKEAVIEESVEETVTTIQPPSPIMHQSSPVHEQPSSMHDQQQPQQQQSSPVHHPAHQPVHHPAHQPVLHQSSPLKAALNDDQVLADIERAKDLVDDIKQSKQLAQGSPVKVSGEEVEVTVQQPTVFTSTSDQGEGEGKRKRELEDETGNEIKVVSFGQNPPANAEEIQERPIVQRRGVAAAVGAFALGFGFAASNILPRFLF</sequence>
<dbReference type="GO" id="GO:0003677">
    <property type="term" value="F:DNA binding"/>
    <property type="evidence" value="ECO:0007669"/>
    <property type="project" value="InterPro"/>
</dbReference>
<dbReference type="InterPro" id="IPR036887">
    <property type="entry name" value="HTH_APSES_sf"/>
</dbReference>
<dbReference type="AlphaFoldDB" id="A0A4T0JD82"/>